<evidence type="ECO:0000313" key="2">
    <source>
        <dbReference type="Proteomes" id="UP000033188"/>
    </source>
</evidence>
<name>A0A061D304_BABBI</name>
<sequence>MISFSRPLLAVRYRNWERSLRRFNRSLRWNLCRWLTRGTYENMKFRKGWKATFVNPQKRALPADSRPVQYCDMDKLHKQDREYRTSLKFD</sequence>
<gene>
    <name evidence="1" type="ORF">BBBOND_0201550</name>
</gene>
<dbReference type="GeneID" id="24563539"/>
<dbReference type="AlphaFoldDB" id="A0A061D304"/>
<keyword evidence="2" id="KW-1185">Reference proteome</keyword>
<evidence type="ECO:0000313" key="1">
    <source>
        <dbReference type="EMBL" id="CDR94998.1"/>
    </source>
</evidence>
<reference evidence="2" key="1">
    <citation type="submission" date="2014-06" db="EMBL/GenBank/DDBJ databases">
        <authorList>
            <person name="Aslett M."/>
            <person name="De Silva N."/>
        </authorList>
    </citation>
    <scope>NUCLEOTIDE SEQUENCE [LARGE SCALE GENOMIC DNA]</scope>
    <source>
        <strain evidence="2">Bond</strain>
    </source>
</reference>
<proteinExistence type="predicted"/>
<dbReference type="OrthoDB" id="367217at2759"/>
<dbReference type="VEuPathDB" id="PiroplasmaDB:BBBOND_0201550"/>
<dbReference type="KEGG" id="bbig:BBBOND_0201550"/>
<accession>A0A061D304</accession>
<protein>
    <submittedName>
        <fullName evidence="1">Uncharacterized protein</fullName>
    </submittedName>
</protein>
<dbReference type="EMBL" id="LK391708">
    <property type="protein sequence ID" value="CDR94998.1"/>
    <property type="molecule type" value="Genomic_DNA"/>
</dbReference>
<dbReference type="RefSeq" id="XP_012767184.1">
    <property type="nucleotide sequence ID" value="XM_012911730.1"/>
</dbReference>
<dbReference type="Proteomes" id="UP000033188">
    <property type="component" value="Chromosome 2"/>
</dbReference>
<dbReference type="OMA" id="HEQDLMA"/>
<organism evidence="1 2">
    <name type="scientific">Babesia bigemina</name>
    <dbReference type="NCBI Taxonomy" id="5866"/>
    <lineage>
        <taxon>Eukaryota</taxon>
        <taxon>Sar</taxon>
        <taxon>Alveolata</taxon>
        <taxon>Apicomplexa</taxon>
        <taxon>Aconoidasida</taxon>
        <taxon>Piroplasmida</taxon>
        <taxon>Babesiidae</taxon>
        <taxon>Babesia</taxon>
    </lineage>
</organism>